<keyword evidence="2" id="KW-1185">Reference proteome</keyword>
<dbReference type="Proteomes" id="UP000631114">
    <property type="component" value="Unassembled WGS sequence"/>
</dbReference>
<dbReference type="EMBL" id="JADFTS010000004">
    <property type="protein sequence ID" value="KAF9609459.1"/>
    <property type="molecule type" value="Genomic_DNA"/>
</dbReference>
<evidence type="ECO:0000313" key="1">
    <source>
        <dbReference type="EMBL" id="KAF9609459.1"/>
    </source>
</evidence>
<reference evidence="1 2" key="1">
    <citation type="submission" date="2020-10" db="EMBL/GenBank/DDBJ databases">
        <title>The Coptis chinensis genome and diversification of protoberbering-type alkaloids.</title>
        <authorList>
            <person name="Wang B."/>
            <person name="Shu S."/>
            <person name="Song C."/>
            <person name="Liu Y."/>
        </authorList>
    </citation>
    <scope>NUCLEOTIDE SEQUENCE [LARGE SCALE GENOMIC DNA]</scope>
    <source>
        <strain evidence="1">HL-2020</strain>
        <tissue evidence="1">Leaf</tissue>
    </source>
</reference>
<accession>A0A835M061</accession>
<sequence>MAPSKRALASKVAVNEARQEIVGYESPRPSLGIHRLVFVMFRQLGRETVYAPGWRLQFNTKDFVELYNLELPVAAAFFNC</sequence>
<dbReference type="PANTHER" id="PTHR11362:SF9">
    <property type="entry name" value="PROTEIN FLOWERING LOCUS T-RELATED"/>
    <property type="match status" value="1"/>
</dbReference>
<dbReference type="InterPro" id="IPR036610">
    <property type="entry name" value="PEBP-like_sf"/>
</dbReference>
<dbReference type="InterPro" id="IPR035810">
    <property type="entry name" value="PEBP_euk"/>
</dbReference>
<dbReference type="SUPFAM" id="SSF49777">
    <property type="entry name" value="PEBP-like"/>
    <property type="match status" value="1"/>
</dbReference>
<dbReference type="Gene3D" id="3.90.280.10">
    <property type="entry name" value="PEBP-like"/>
    <property type="match status" value="1"/>
</dbReference>
<proteinExistence type="predicted"/>
<name>A0A835M061_9MAGN</name>
<evidence type="ECO:0000313" key="2">
    <source>
        <dbReference type="Proteomes" id="UP000631114"/>
    </source>
</evidence>
<dbReference type="AlphaFoldDB" id="A0A835M061"/>
<dbReference type="PANTHER" id="PTHR11362">
    <property type="entry name" value="PHOSPHATIDYLETHANOLAMINE-BINDING PROTEIN"/>
    <property type="match status" value="1"/>
</dbReference>
<organism evidence="1 2">
    <name type="scientific">Coptis chinensis</name>
    <dbReference type="NCBI Taxonomy" id="261450"/>
    <lineage>
        <taxon>Eukaryota</taxon>
        <taxon>Viridiplantae</taxon>
        <taxon>Streptophyta</taxon>
        <taxon>Embryophyta</taxon>
        <taxon>Tracheophyta</taxon>
        <taxon>Spermatophyta</taxon>
        <taxon>Magnoliopsida</taxon>
        <taxon>Ranunculales</taxon>
        <taxon>Ranunculaceae</taxon>
        <taxon>Coptidoideae</taxon>
        <taxon>Coptis</taxon>
    </lineage>
</organism>
<evidence type="ECO:0008006" key="3">
    <source>
        <dbReference type="Google" id="ProtNLM"/>
    </source>
</evidence>
<dbReference type="OrthoDB" id="2506647at2759"/>
<comment type="caution">
    <text evidence="1">The sequence shown here is derived from an EMBL/GenBank/DDBJ whole genome shotgun (WGS) entry which is preliminary data.</text>
</comment>
<gene>
    <name evidence="1" type="ORF">IFM89_016458</name>
</gene>
<protein>
    <recommendedName>
        <fullName evidence="3">Flowering locus T</fullName>
    </recommendedName>
</protein>